<proteinExistence type="predicted"/>
<protein>
    <recommendedName>
        <fullName evidence="3">YozE SAM-like domain-containing protein</fullName>
    </recommendedName>
</protein>
<reference evidence="1 2" key="1">
    <citation type="submission" date="2024-08" db="EMBL/GenBank/DDBJ databases">
        <title>Two novel Cytobacillus novel species.</title>
        <authorList>
            <person name="Liu G."/>
        </authorList>
    </citation>
    <scope>NUCLEOTIDE SEQUENCE [LARGE SCALE GENOMIC DNA]</scope>
    <source>
        <strain evidence="1 2">FJAT-53684</strain>
    </source>
</reference>
<dbReference type="Proteomes" id="UP001601058">
    <property type="component" value="Unassembled WGS sequence"/>
</dbReference>
<keyword evidence="2" id="KW-1185">Reference proteome</keyword>
<organism evidence="1 2">
    <name type="scientific">Cytobacillus mangrovibacter</name>
    <dbReference type="NCBI Taxonomy" id="3299024"/>
    <lineage>
        <taxon>Bacteria</taxon>
        <taxon>Bacillati</taxon>
        <taxon>Bacillota</taxon>
        <taxon>Bacilli</taxon>
        <taxon>Bacillales</taxon>
        <taxon>Bacillaceae</taxon>
        <taxon>Cytobacillus</taxon>
    </lineage>
</organism>
<name>A0ABW6K259_9BACI</name>
<evidence type="ECO:0000313" key="1">
    <source>
        <dbReference type="EMBL" id="MFE8698247.1"/>
    </source>
</evidence>
<sequence length="64" mass="7402">MKADKKLIKEIGGFDTAFADGIYAVPPNPKEPRVKVRALWDYCKQKGVEPKDLSREEIEEFLEY</sequence>
<accession>A0ABW6K259</accession>
<dbReference type="RefSeq" id="WP_389222459.1">
    <property type="nucleotide sequence ID" value="NZ_JBIACJ010000012.1"/>
</dbReference>
<dbReference type="EMBL" id="JBIACJ010000012">
    <property type="protein sequence ID" value="MFE8698247.1"/>
    <property type="molecule type" value="Genomic_DNA"/>
</dbReference>
<gene>
    <name evidence="1" type="ORF">ACFYKT_18145</name>
</gene>
<evidence type="ECO:0000313" key="2">
    <source>
        <dbReference type="Proteomes" id="UP001601058"/>
    </source>
</evidence>
<comment type="caution">
    <text evidence="1">The sequence shown here is derived from an EMBL/GenBank/DDBJ whole genome shotgun (WGS) entry which is preliminary data.</text>
</comment>
<evidence type="ECO:0008006" key="3">
    <source>
        <dbReference type="Google" id="ProtNLM"/>
    </source>
</evidence>